<keyword evidence="2" id="KW-1185">Reference proteome</keyword>
<dbReference type="InParanoid" id="A0A0D2HLZ8"/>
<protein>
    <submittedName>
        <fullName evidence="1">Uncharacterized protein</fullName>
    </submittedName>
</protein>
<name>A0A0D2HLZ8_9BACT</name>
<sequence length="84" mass="9822">MGSATHQHQQYSFILVAGFKTGIYLDPILEVLFMVYGPRQKTLLPLRFVLMKRSRMREAHEGESRPKASLRVEMQPLIPDRNFF</sequence>
<evidence type="ECO:0000313" key="1">
    <source>
        <dbReference type="EMBL" id="KIX11618.1"/>
    </source>
</evidence>
<accession>A0A0D2HLZ8</accession>
<comment type="caution">
    <text evidence="1">The sequence shown here is derived from an EMBL/GenBank/DDBJ whole genome shotgun (WGS) entry which is preliminary data.</text>
</comment>
<dbReference type="EMBL" id="AZAC01000051">
    <property type="protein sequence ID" value="KIX11618.1"/>
    <property type="molecule type" value="Genomic_DNA"/>
</dbReference>
<proteinExistence type="predicted"/>
<reference evidence="1 2" key="1">
    <citation type="submission" date="2013-11" db="EMBL/GenBank/DDBJ databases">
        <title>Metagenomic analysis of a methanogenic consortium involved in long chain n-alkane degradation.</title>
        <authorList>
            <person name="Davidova I.A."/>
            <person name="Callaghan A.V."/>
            <person name="Wawrik B."/>
            <person name="Pruitt S."/>
            <person name="Marks C."/>
            <person name="Duncan K.E."/>
            <person name="Suflita J.M."/>
        </authorList>
    </citation>
    <scope>NUCLEOTIDE SEQUENCE [LARGE SCALE GENOMIC DNA]</scope>
    <source>
        <strain evidence="1 2">SPR</strain>
    </source>
</reference>
<dbReference type="Proteomes" id="UP000032233">
    <property type="component" value="Unassembled WGS sequence"/>
</dbReference>
<gene>
    <name evidence="1" type="ORF">X474_23395</name>
</gene>
<dbReference type="AlphaFoldDB" id="A0A0D2HLZ8"/>
<organism evidence="1 2">
    <name type="scientific">Dethiosulfatarculus sandiegensis</name>
    <dbReference type="NCBI Taxonomy" id="1429043"/>
    <lineage>
        <taxon>Bacteria</taxon>
        <taxon>Pseudomonadati</taxon>
        <taxon>Thermodesulfobacteriota</taxon>
        <taxon>Desulfarculia</taxon>
        <taxon>Desulfarculales</taxon>
        <taxon>Desulfarculaceae</taxon>
        <taxon>Dethiosulfatarculus</taxon>
    </lineage>
</organism>
<evidence type="ECO:0000313" key="2">
    <source>
        <dbReference type="Proteomes" id="UP000032233"/>
    </source>
</evidence>